<dbReference type="CDD" id="cd14707">
    <property type="entry name" value="bZIP_plant_BZIP46"/>
    <property type="match status" value="1"/>
</dbReference>
<evidence type="ECO:0000313" key="7">
    <source>
        <dbReference type="Proteomes" id="UP000231279"/>
    </source>
</evidence>
<dbReference type="GO" id="GO:0003677">
    <property type="term" value="F:DNA binding"/>
    <property type="evidence" value="ECO:0007669"/>
    <property type="project" value="UniProtKB-KW"/>
</dbReference>
<accession>A0A2G9H7R3</accession>
<dbReference type="Pfam" id="PF00170">
    <property type="entry name" value="bZIP_1"/>
    <property type="match status" value="1"/>
</dbReference>
<dbReference type="GO" id="GO:0005634">
    <property type="term" value="C:nucleus"/>
    <property type="evidence" value="ECO:0007669"/>
    <property type="project" value="UniProtKB-SubCell"/>
</dbReference>
<keyword evidence="2" id="KW-0238">DNA-binding</keyword>
<dbReference type="PROSITE" id="PS00036">
    <property type="entry name" value="BZIP_BASIC"/>
    <property type="match status" value="1"/>
</dbReference>
<keyword evidence="3" id="KW-0539">Nucleus</keyword>
<dbReference type="InterPro" id="IPR004827">
    <property type="entry name" value="bZIP"/>
</dbReference>
<dbReference type="PANTHER" id="PTHR22952:SF392">
    <property type="entry name" value="BZIP TRANSCRIPTION FACTOR 12"/>
    <property type="match status" value="1"/>
</dbReference>
<dbReference type="GO" id="GO:0003700">
    <property type="term" value="F:DNA-binding transcription factor activity"/>
    <property type="evidence" value="ECO:0007669"/>
    <property type="project" value="InterPro"/>
</dbReference>
<feature type="compositionally biased region" description="Basic and acidic residues" evidence="4">
    <location>
        <begin position="192"/>
        <end position="203"/>
    </location>
</feature>
<dbReference type="SMART" id="SM00338">
    <property type="entry name" value="BRLZ"/>
    <property type="match status" value="1"/>
</dbReference>
<feature type="domain" description="BZIP" evidence="5">
    <location>
        <begin position="183"/>
        <end position="235"/>
    </location>
</feature>
<comment type="subcellular location">
    <subcellularLocation>
        <location evidence="1">Nucleus</location>
    </subcellularLocation>
</comment>
<evidence type="ECO:0000313" key="6">
    <source>
        <dbReference type="EMBL" id="PIN13523.1"/>
    </source>
</evidence>
<dbReference type="Proteomes" id="UP000231279">
    <property type="component" value="Unassembled WGS sequence"/>
</dbReference>
<evidence type="ECO:0000256" key="2">
    <source>
        <dbReference type="ARBA" id="ARBA00023125"/>
    </source>
</evidence>
<gene>
    <name evidence="6" type="ORF">CDL12_13861</name>
</gene>
<dbReference type="OrthoDB" id="644067at2759"/>
<dbReference type="EMBL" id="NKXS01002459">
    <property type="protein sequence ID" value="PIN13523.1"/>
    <property type="molecule type" value="Genomic_DNA"/>
</dbReference>
<proteinExistence type="predicted"/>
<dbReference type="Gene3D" id="1.20.5.170">
    <property type="match status" value="1"/>
</dbReference>
<dbReference type="FunFam" id="1.20.5.170:FF:000036">
    <property type="entry name" value="ABSCISIC ACID-INSENSITIVE 5-like protein 2"/>
    <property type="match status" value="1"/>
</dbReference>
<reference evidence="7" key="1">
    <citation type="journal article" date="2018" name="Gigascience">
        <title>Genome assembly of the Pink Ipe (Handroanthus impetiginosus, Bignoniaceae), a highly valued, ecologically keystone Neotropical timber forest tree.</title>
        <authorList>
            <person name="Silva-Junior O.B."/>
            <person name="Grattapaglia D."/>
            <person name="Novaes E."/>
            <person name="Collevatti R.G."/>
        </authorList>
    </citation>
    <scope>NUCLEOTIDE SEQUENCE [LARGE SCALE GENOMIC DNA]</scope>
    <source>
        <strain evidence="7">cv. UFG-1</strain>
    </source>
</reference>
<dbReference type="PROSITE" id="PS50217">
    <property type="entry name" value="BZIP"/>
    <property type="match status" value="1"/>
</dbReference>
<dbReference type="GO" id="GO:0045893">
    <property type="term" value="P:positive regulation of DNA-templated transcription"/>
    <property type="evidence" value="ECO:0007669"/>
    <property type="project" value="InterPro"/>
</dbReference>
<keyword evidence="7" id="KW-1185">Reference proteome</keyword>
<organism evidence="6 7">
    <name type="scientific">Handroanthus impetiginosus</name>
    <dbReference type="NCBI Taxonomy" id="429701"/>
    <lineage>
        <taxon>Eukaryota</taxon>
        <taxon>Viridiplantae</taxon>
        <taxon>Streptophyta</taxon>
        <taxon>Embryophyta</taxon>
        <taxon>Tracheophyta</taxon>
        <taxon>Spermatophyta</taxon>
        <taxon>Magnoliopsida</taxon>
        <taxon>eudicotyledons</taxon>
        <taxon>Gunneridae</taxon>
        <taxon>Pentapetalae</taxon>
        <taxon>asterids</taxon>
        <taxon>lamiids</taxon>
        <taxon>Lamiales</taxon>
        <taxon>Bignoniaceae</taxon>
        <taxon>Crescentiina</taxon>
        <taxon>Tabebuia alliance</taxon>
        <taxon>Handroanthus</taxon>
    </lineage>
</organism>
<feature type="region of interest" description="Disordered" evidence="4">
    <location>
        <begin position="182"/>
        <end position="203"/>
    </location>
</feature>
<dbReference type="SUPFAM" id="SSF57959">
    <property type="entry name" value="Leucine zipper domain"/>
    <property type="match status" value="1"/>
</dbReference>
<evidence type="ECO:0000256" key="4">
    <source>
        <dbReference type="SAM" id="MobiDB-lite"/>
    </source>
</evidence>
<evidence type="ECO:0000256" key="1">
    <source>
        <dbReference type="ARBA" id="ARBA00004123"/>
    </source>
</evidence>
<dbReference type="InterPro" id="IPR043452">
    <property type="entry name" value="BZIP46-like"/>
</dbReference>
<dbReference type="PANTHER" id="PTHR22952">
    <property type="entry name" value="CAMP-RESPONSE ELEMENT BINDING PROTEIN-RELATED"/>
    <property type="match status" value="1"/>
</dbReference>
<protein>
    <recommendedName>
        <fullName evidence="5">BZIP domain-containing protein</fullName>
    </recommendedName>
</protein>
<evidence type="ECO:0000256" key="3">
    <source>
        <dbReference type="ARBA" id="ARBA00023242"/>
    </source>
</evidence>
<sequence>MASSKVMASRSPPNADHPRQSSPSRLSLHSDRSRGLGSMNIDDILRNIYSDPGSFSLENSGGVREGNRDKAAEEVWRDMVGDLAGGRTELPMMTLEDYLANAGVVNKEDVRVPPAVTMPPPPAGAFGMEPAMVNPATGVPAVQFAPVVGAQSGIGTGGFGVDFENGRGKRRAAVDEMPLDKATQQKRRRMIKNRESAARSRERKQAYTVELEASVTRLEEENARLWKEEAEMDKKRYKQLMENLIPVVEKRRPPRALRRVTSMQW</sequence>
<dbReference type="AlphaFoldDB" id="A0A2G9H7R3"/>
<evidence type="ECO:0000259" key="5">
    <source>
        <dbReference type="PROSITE" id="PS50217"/>
    </source>
</evidence>
<dbReference type="InterPro" id="IPR046347">
    <property type="entry name" value="bZIP_sf"/>
</dbReference>
<feature type="region of interest" description="Disordered" evidence="4">
    <location>
        <begin position="1"/>
        <end position="37"/>
    </location>
</feature>
<comment type="caution">
    <text evidence="6">The sequence shown here is derived from an EMBL/GenBank/DDBJ whole genome shotgun (WGS) entry which is preliminary data.</text>
</comment>
<name>A0A2G9H7R3_9LAMI</name>
<dbReference type="STRING" id="429701.A0A2G9H7R3"/>